<keyword evidence="2" id="KW-0040">ANK repeat</keyword>
<dbReference type="Proteomes" id="UP000504603">
    <property type="component" value="Unplaced"/>
</dbReference>
<feature type="repeat" description="RCC1" evidence="3">
    <location>
        <begin position="370"/>
        <end position="425"/>
    </location>
</feature>
<evidence type="ECO:0000256" key="4">
    <source>
        <dbReference type="SAM" id="MobiDB-lite"/>
    </source>
</evidence>
<feature type="compositionally biased region" description="Polar residues" evidence="4">
    <location>
        <begin position="1004"/>
        <end position="1019"/>
    </location>
</feature>
<dbReference type="AlphaFoldDB" id="A0A6J1DSU7"/>
<dbReference type="PROSITE" id="PS50088">
    <property type="entry name" value="ANK_REPEAT"/>
    <property type="match status" value="2"/>
</dbReference>
<feature type="compositionally biased region" description="Low complexity" evidence="4">
    <location>
        <begin position="1026"/>
        <end position="1040"/>
    </location>
</feature>
<evidence type="ECO:0000313" key="7">
    <source>
        <dbReference type="RefSeq" id="XP_022156238.1"/>
    </source>
</evidence>
<dbReference type="OrthoDB" id="1893551at2759"/>
<dbReference type="Pfam" id="PF25390">
    <property type="entry name" value="WD40_RLD"/>
    <property type="match status" value="1"/>
</dbReference>
<dbReference type="InterPro" id="IPR058923">
    <property type="entry name" value="RCC1-like_dom"/>
</dbReference>
<gene>
    <name evidence="7 8 9" type="primary">LOC111023173</name>
</gene>
<dbReference type="PROSITE" id="PS50297">
    <property type="entry name" value="ANK_REP_REGION"/>
    <property type="match status" value="2"/>
</dbReference>
<sequence>MDVLVSPKGQKQTLQTSFRKSSSMSSQKDLWLVVREGSFTDVDSALALLKRNGGNIDARNPFGLTPLHIAIWRNHIPIVRRLLAAGADPDARDGESGWSSLHRALHFGHLAVASILLQCGASITLEDSKCRTPVDLLSGPVLQVVGGEPSSVATELFSWGSGTNYQLGTGNEHIQKLPCKIDSLHGSFIKLVSASKFHSVAVSARGEVYTWGFGRGGRLGHPDFDIHSGQAAVITPRQVICGLGSRRVRAIAAAKHHTVIATEGGEVFTWGSNREGQLGYASVDTQPTPHRVSSLRSRIIDVAAANKHTAVVSESGEVFTWGSNREGQLGYGTSNSASNYTPRVVEYLKGKVFVRVAAAKFHTICLGVDGEVYTWGHRLVTPRRVVIARNLKKSGNTPLKFHRGKRLHVVNIAAGMVHSMALTDDGAVFYWVSSDADLRCQQLYSLCGRDVVSISAGKYWIAAVTSIGDVFMWDAKNGKDKLPVATRLYGIKRATSVSVGETHLLIVGSVFHPVYLYNVNNISKSHIFNGMNELDELNEDLIFNDIDSTTESSTSPKVATELRCVPSLKSLCEKVAAECLVEPRNAIQLLEIADSLEADHLRKHCEEIAIRNLDYILTVASQAIANASPDIMAKLEKLLDLRSCEPWSYRRLPTPTATLPVIINSEEEDSETEILRSRDNHMMNSMKNEMEQRSDSFFHKDNQNEAISKQIRALRKKLQQIEMLELKQSCGYLLDEQQIAKLQTKAALESSLLELGIPVDTLQAKPSLVSSDEKGTKNTVLPKKHRRRSKCKLEPLETSAGITKSDVEPDRMEEFHDVEIPSVAKNKGDNTIFEETINNSTLESSTCISKKIDSSLLKDTDLKNKNSSPTATKKKKNKKGGLSLFLSGALDDTPKDVPAPSPAAKIEGPAWGGAKVAKGSTTLREIQDEQRKTLGRKMNESKDQADLVDCRSEGKIRLVSFLSSKPIPVVPTQTFQVSDGERNTPPWTASGTPPPSRPSLRDIQMQQKGKQQVLSNSPKMRTAGFSIASGQGSPSDSSGGVNRWFKPEVDTPSSIRSIQIEEKAIKDLKRFYSNVKIVKNPS</sequence>
<dbReference type="InterPro" id="IPR051625">
    <property type="entry name" value="Signaling_Regulatory_Domain"/>
</dbReference>
<evidence type="ECO:0000313" key="9">
    <source>
        <dbReference type="RefSeq" id="XP_022156240.1"/>
    </source>
</evidence>
<dbReference type="Gene3D" id="2.130.10.30">
    <property type="entry name" value="Regulator of chromosome condensation 1/beta-lactamase-inhibitor protein II"/>
    <property type="match status" value="2"/>
</dbReference>
<dbReference type="SMART" id="SM00248">
    <property type="entry name" value="ANK"/>
    <property type="match status" value="2"/>
</dbReference>
<dbReference type="InterPro" id="IPR002110">
    <property type="entry name" value="Ankyrin_rpt"/>
</dbReference>
<evidence type="ECO:0000256" key="3">
    <source>
        <dbReference type="PROSITE-ProRule" id="PRU00235"/>
    </source>
</evidence>
<keyword evidence="1" id="KW-0677">Repeat</keyword>
<dbReference type="RefSeq" id="XP_022156239.1">
    <property type="nucleotide sequence ID" value="XM_022300547.1"/>
</dbReference>
<feature type="repeat" description="ANK" evidence="2">
    <location>
        <begin position="96"/>
        <end position="128"/>
    </location>
</feature>
<feature type="domain" description="RCC1-like" evidence="5">
    <location>
        <begin position="131"/>
        <end position="376"/>
    </location>
</feature>
<dbReference type="InterPro" id="IPR009091">
    <property type="entry name" value="RCC1/BLIP-II"/>
</dbReference>
<dbReference type="PANTHER" id="PTHR22872:SF2">
    <property type="entry name" value="INHIBITOR OF BRUTON TYROSINE KINASE"/>
    <property type="match status" value="1"/>
</dbReference>
<feature type="repeat" description="RCC1" evidence="3">
    <location>
        <begin position="206"/>
        <end position="264"/>
    </location>
</feature>
<dbReference type="SUPFAM" id="SSF48403">
    <property type="entry name" value="Ankyrin repeat"/>
    <property type="match status" value="1"/>
</dbReference>
<feature type="compositionally biased region" description="Polar residues" evidence="4">
    <location>
        <begin position="9"/>
        <end position="20"/>
    </location>
</feature>
<feature type="repeat" description="RCC1" evidence="3">
    <location>
        <begin position="316"/>
        <end position="369"/>
    </location>
</feature>
<dbReference type="Pfam" id="PF12796">
    <property type="entry name" value="Ank_2"/>
    <property type="match status" value="1"/>
</dbReference>
<dbReference type="KEGG" id="mcha:111023173"/>
<feature type="repeat" description="ANK" evidence="2">
    <location>
        <begin position="62"/>
        <end position="94"/>
    </location>
</feature>
<dbReference type="PANTHER" id="PTHR22872">
    <property type="entry name" value="BTK-BINDING PROTEIN-RELATED"/>
    <property type="match status" value="1"/>
</dbReference>
<organism evidence="6 8">
    <name type="scientific">Momordica charantia</name>
    <name type="common">Bitter gourd</name>
    <name type="synonym">Balsam pear</name>
    <dbReference type="NCBI Taxonomy" id="3673"/>
    <lineage>
        <taxon>Eukaryota</taxon>
        <taxon>Viridiplantae</taxon>
        <taxon>Streptophyta</taxon>
        <taxon>Embryophyta</taxon>
        <taxon>Tracheophyta</taxon>
        <taxon>Spermatophyta</taxon>
        <taxon>Magnoliopsida</taxon>
        <taxon>eudicotyledons</taxon>
        <taxon>Gunneridae</taxon>
        <taxon>Pentapetalae</taxon>
        <taxon>rosids</taxon>
        <taxon>fabids</taxon>
        <taxon>Cucurbitales</taxon>
        <taxon>Cucurbitaceae</taxon>
        <taxon>Momordiceae</taxon>
        <taxon>Momordica</taxon>
    </lineage>
</organism>
<dbReference type="GeneID" id="111023173"/>
<feature type="repeat" description="RCC1" evidence="3">
    <location>
        <begin position="154"/>
        <end position="205"/>
    </location>
</feature>
<dbReference type="Gene3D" id="1.25.40.20">
    <property type="entry name" value="Ankyrin repeat-containing domain"/>
    <property type="match status" value="1"/>
</dbReference>
<evidence type="ECO:0000313" key="8">
    <source>
        <dbReference type="RefSeq" id="XP_022156239.1"/>
    </source>
</evidence>
<feature type="region of interest" description="Disordered" evidence="4">
    <location>
        <begin position="975"/>
        <end position="1048"/>
    </location>
</feature>
<name>A0A6J1DSU7_MOMCH</name>
<feature type="region of interest" description="Disordered" evidence="4">
    <location>
        <begin position="885"/>
        <end position="909"/>
    </location>
</feature>
<keyword evidence="6" id="KW-1185">Reference proteome</keyword>
<dbReference type="SUPFAM" id="SSF50985">
    <property type="entry name" value="RCC1/BLIP-II"/>
    <property type="match status" value="2"/>
</dbReference>
<feature type="repeat" description="RCC1" evidence="3">
    <location>
        <begin position="265"/>
        <end position="315"/>
    </location>
</feature>
<accession>A0A6J1DSU7</accession>
<evidence type="ECO:0000256" key="1">
    <source>
        <dbReference type="ARBA" id="ARBA00022737"/>
    </source>
</evidence>
<evidence type="ECO:0000259" key="5">
    <source>
        <dbReference type="Pfam" id="PF25390"/>
    </source>
</evidence>
<dbReference type="RefSeq" id="XP_022156238.1">
    <property type="nucleotide sequence ID" value="XM_022300546.1"/>
</dbReference>
<dbReference type="InterPro" id="IPR036770">
    <property type="entry name" value="Ankyrin_rpt-contain_sf"/>
</dbReference>
<evidence type="ECO:0000313" key="6">
    <source>
        <dbReference type="Proteomes" id="UP000504603"/>
    </source>
</evidence>
<dbReference type="PROSITE" id="PS50012">
    <property type="entry name" value="RCC1_3"/>
    <property type="match status" value="5"/>
</dbReference>
<proteinExistence type="predicted"/>
<dbReference type="RefSeq" id="XP_022156240.1">
    <property type="nucleotide sequence ID" value="XM_022300548.1"/>
</dbReference>
<protein>
    <submittedName>
        <fullName evidence="7 8">Uncharacterized protein LOC111023173</fullName>
    </submittedName>
</protein>
<evidence type="ECO:0000256" key="2">
    <source>
        <dbReference type="PROSITE-ProRule" id="PRU00023"/>
    </source>
</evidence>
<dbReference type="InterPro" id="IPR000408">
    <property type="entry name" value="Reg_chr_condens"/>
</dbReference>
<dbReference type="PRINTS" id="PR00633">
    <property type="entry name" value="RCCNDNSATION"/>
</dbReference>
<feature type="region of interest" description="Disordered" evidence="4">
    <location>
        <begin position="1"/>
        <end position="20"/>
    </location>
</feature>
<reference evidence="7 8" key="1">
    <citation type="submission" date="2025-04" db="UniProtKB">
        <authorList>
            <consortium name="RefSeq"/>
        </authorList>
    </citation>
    <scope>IDENTIFICATION</scope>
    <source>
        <strain evidence="7 8">OHB3-1</strain>
    </source>
</reference>